<gene>
    <name evidence="2" type="ORF">D1627_09760</name>
</gene>
<keyword evidence="3" id="KW-1185">Reference proteome</keyword>
<protein>
    <submittedName>
        <fullName evidence="2">Uncharacterized protein</fullName>
    </submittedName>
</protein>
<sequence>MEANKKDWDKTAQDAKGDLKTGRIPDKHTDAQYRNVSDKNSNDPNSVKGEAKQQEGKTKKEGGHE</sequence>
<comment type="caution">
    <text evidence="2">The sequence shown here is derived from an EMBL/GenBank/DDBJ whole genome shotgun (WGS) entry which is preliminary data.</text>
</comment>
<dbReference type="AlphaFoldDB" id="A0A399S070"/>
<accession>A0A399S070</accession>
<evidence type="ECO:0000313" key="3">
    <source>
        <dbReference type="Proteomes" id="UP000266005"/>
    </source>
</evidence>
<feature type="compositionally biased region" description="Basic and acidic residues" evidence="1">
    <location>
        <begin position="49"/>
        <end position="65"/>
    </location>
</feature>
<dbReference type="RefSeq" id="WP_119432062.1">
    <property type="nucleotide sequence ID" value="NZ_QWGE01000003.1"/>
</dbReference>
<organism evidence="2 3">
    <name type="scientific">Pontibacter oryzae</name>
    <dbReference type="NCBI Taxonomy" id="2304593"/>
    <lineage>
        <taxon>Bacteria</taxon>
        <taxon>Pseudomonadati</taxon>
        <taxon>Bacteroidota</taxon>
        <taxon>Cytophagia</taxon>
        <taxon>Cytophagales</taxon>
        <taxon>Hymenobacteraceae</taxon>
        <taxon>Pontibacter</taxon>
    </lineage>
</organism>
<name>A0A399S070_9BACT</name>
<reference evidence="3" key="1">
    <citation type="submission" date="2018-08" db="EMBL/GenBank/DDBJ databases">
        <title>Mucilaginibacter sp. MYSH2.</title>
        <authorList>
            <person name="Seo T."/>
        </authorList>
    </citation>
    <scope>NUCLEOTIDE SEQUENCE [LARGE SCALE GENOMIC DNA]</scope>
    <source>
        <strain evidence="3">KIRAN</strain>
    </source>
</reference>
<feature type="compositionally biased region" description="Basic and acidic residues" evidence="1">
    <location>
        <begin position="1"/>
        <end position="41"/>
    </location>
</feature>
<evidence type="ECO:0000313" key="2">
    <source>
        <dbReference type="EMBL" id="RIJ37406.1"/>
    </source>
</evidence>
<dbReference type="Proteomes" id="UP000266005">
    <property type="component" value="Unassembled WGS sequence"/>
</dbReference>
<feature type="region of interest" description="Disordered" evidence="1">
    <location>
        <begin position="1"/>
        <end position="65"/>
    </location>
</feature>
<evidence type="ECO:0000256" key="1">
    <source>
        <dbReference type="SAM" id="MobiDB-lite"/>
    </source>
</evidence>
<proteinExistence type="predicted"/>
<dbReference type="EMBL" id="QWGE01000003">
    <property type="protein sequence ID" value="RIJ37406.1"/>
    <property type="molecule type" value="Genomic_DNA"/>
</dbReference>